<feature type="compositionally biased region" description="Basic and acidic residues" evidence="1">
    <location>
        <begin position="77"/>
        <end position="93"/>
    </location>
</feature>
<evidence type="ECO:0000313" key="3">
    <source>
        <dbReference type="EMBL" id="GAW25175.1"/>
    </source>
</evidence>
<dbReference type="OMA" id="QTRNSHY"/>
<dbReference type="OrthoDB" id="5243030at2759"/>
<feature type="transmembrane region" description="Helical" evidence="2">
    <location>
        <begin position="24"/>
        <end position="41"/>
    </location>
</feature>
<proteinExistence type="predicted"/>
<dbReference type="EMBL" id="DF977447">
    <property type="protein sequence ID" value="GAW25175.1"/>
    <property type="molecule type" value="Genomic_DNA"/>
</dbReference>
<evidence type="ECO:0000313" key="4">
    <source>
        <dbReference type="Proteomes" id="UP000054516"/>
    </source>
</evidence>
<dbReference type="AlphaFoldDB" id="A0A1S8A5K9"/>
<dbReference type="Proteomes" id="UP000054516">
    <property type="component" value="Unassembled WGS sequence"/>
</dbReference>
<evidence type="ECO:0000256" key="1">
    <source>
        <dbReference type="SAM" id="MobiDB-lite"/>
    </source>
</evidence>
<feature type="compositionally biased region" description="Polar residues" evidence="1">
    <location>
        <begin position="1"/>
        <end position="12"/>
    </location>
</feature>
<evidence type="ECO:0000256" key="2">
    <source>
        <dbReference type="SAM" id="Phobius"/>
    </source>
</evidence>
<reference evidence="3" key="1">
    <citation type="submission" date="2016-03" db="EMBL/GenBank/DDBJ databases">
        <title>Draft genome sequence of Rosellinia necatrix.</title>
        <authorList>
            <person name="Kanematsu S."/>
        </authorList>
    </citation>
    <scope>NUCLEOTIDE SEQUENCE [LARGE SCALE GENOMIC DNA]</scope>
    <source>
        <strain evidence="3">W97</strain>
    </source>
</reference>
<feature type="compositionally biased region" description="Basic and acidic residues" evidence="1">
    <location>
        <begin position="108"/>
        <end position="129"/>
    </location>
</feature>
<feature type="region of interest" description="Disordered" evidence="1">
    <location>
        <begin position="1"/>
        <end position="21"/>
    </location>
</feature>
<keyword evidence="2" id="KW-0812">Transmembrane</keyword>
<organism evidence="3">
    <name type="scientific">Rosellinia necatrix</name>
    <name type="common">White root-rot fungus</name>
    <dbReference type="NCBI Taxonomy" id="77044"/>
    <lineage>
        <taxon>Eukaryota</taxon>
        <taxon>Fungi</taxon>
        <taxon>Dikarya</taxon>
        <taxon>Ascomycota</taxon>
        <taxon>Pezizomycotina</taxon>
        <taxon>Sordariomycetes</taxon>
        <taxon>Xylariomycetidae</taxon>
        <taxon>Xylariales</taxon>
        <taxon>Xylariaceae</taxon>
        <taxon>Rosellinia</taxon>
    </lineage>
</organism>
<protein>
    <submittedName>
        <fullName evidence="3">Uncharacterized protein</fullName>
    </submittedName>
</protein>
<name>A0A1S8A5K9_ROSNE</name>
<keyword evidence="2" id="KW-1133">Transmembrane helix</keyword>
<sequence>MKPVSQRISTTARPLLPGSNGNRPLIFAALVGIPALAYYIIPSRAAKSLQQGPDPAVAVSRPPNLDPAADKRRRGRRAEEQRRYAHPEHEDPAAFKPAFGLPHRHKRVDGPPDGRHHQALSDRARVQAR</sequence>
<keyword evidence="2" id="KW-0472">Membrane</keyword>
<gene>
    <name evidence="3" type="ORF">SAMD00023353_0203020</name>
</gene>
<keyword evidence="4" id="KW-1185">Reference proteome</keyword>
<accession>A0A1S8A5K9</accession>
<feature type="region of interest" description="Disordered" evidence="1">
    <location>
        <begin position="49"/>
        <end position="129"/>
    </location>
</feature>